<dbReference type="SFLD" id="SFLDS00019">
    <property type="entry name" value="Glutathione_Transferase_(cytos"/>
    <property type="match status" value="1"/>
</dbReference>
<dbReference type="PROSITE" id="PS50405">
    <property type="entry name" value="GST_CTER"/>
    <property type="match status" value="1"/>
</dbReference>
<dbReference type="CDD" id="cd03057">
    <property type="entry name" value="GST_N_Beta"/>
    <property type="match status" value="1"/>
</dbReference>
<dbReference type="Proteomes" id="UP000198767">
    <property type="component" value="Unassembled WGS sequence"/>
</dbReference>
<keyword evidence="4" id="KW-1185">Reference proteome</keyword>
<dbReference type="InterPro" id="IPR036249">
    <property type="entry name" value="Thioredoxin-like_sf"/>
</dbReference>
<sequence>MLKLYYAPDNASLILRLALEEMQLDYETVLVDRGEQEQHSPAYLAINPMGQIPALDTPDGILTETAACLLWLCDAHPAANLGAPVQSQKRGVFLRWMFFLSNTLHSDLARTFYPDRYVPKATLSAHHQIMTKRLKKHFSILDSTLAAHPSLFHAGSALSLYICPLLRWSALYPTDQEPWFALTQYPNLARLAQQMEQRDSVHAAVKAEGLGVNPFTRPRLPMPPEGSAI</sequence>
<dbReference type="Gene3D" id="1.20.1050.10">
    <property type="match status" value="1"/>
</dbReference>
<dbReference type="AlphaFoldDB" id="A0A1G5QGQ7"/>
<dbReference type="PANTHER" id="PTHR44051:SF8">
    <property type="entry name" value="GLUTATHIONE S-TRANSFERASE GSTA"/>
    <property type="match status" value="1"/>
</dbReference>
<feature type="domain" description="GST C-terminal" evidence="2">
    <location>
        <begin position="86"/>
        <end position="222"/>
    </location>
</feature>
<dbReference type="SUPFAM" id="SSF47616">
    <property type="entry name" value="GST C-terminal domain-like"/>
    <property type="match status" value="1"/>
</dbReference>
<evidence type="ECO:0000313" key="4">
    <source>
        <dbReference type="Proteomes" id="UP000198767"/>
    </source>
</evidence>
<protein>
    <submittedName>
        <fullName evidence="3">Glutathione S-transferase</fullName>
    </submittedName>
</protein>
<evidence type="ECO:0000313" key="3">
    <source>
        <dbReference type="EMBL" id="SCZ60974.1"/>
    </source>
</evidence>
<dbReference type="GO" id="GO:0016740">
    <property type="term" value="F:transferase activity"/>
    <property type="evidence" value="ECO:0007669"/>
    <property type="project" value="UniProtKB-KW"/>
</dbReference>
<dbReference type="EMBL" id="FMWG01000004">
    <property type="protein sequence ID" value="SCZ60974.1"/>
    <property type="molecule type" value="Genomic_DNA"/>
</dbReference>
<dbReference type="Gene3D" id="3.40.30.10">
    <property type="entry name" value="Glutaredoxin"/>
    <property type="match status" value="1"/>
</dbReference>
<name>A0A1G5QGQ7_9RHOB</name>
<organism evidence="3 4">
    <name type="scientific">Epibacterium ulvae</name>
    <dbReference type="NCBI Taxonomy" id="1156985"/>
    <lineage>
        <taxon>Bacteria</taxon>
        <taxon>Pseudomonadati</taxon>
        <taxon>Pseudomonadota</taxon>
        <taxon>Alphaproteobacteria</taxon>
        <taxon>Rhodobacterales</taxon>
        <taxon>Roseobacteraceae</taxon>
        <taxon>Epibacterium</taxon>
    </lineage>
</organism>
<dbReference type="PANTHER" id="PTHR44051">
    <property type="entry name" value="GLUTATHIONE S-TRANSFERASE-RELATED"/>
    <property type="match status" value="1"/>
</dbReference>
<accession>A0A1G5QGQ7</accession>
<keyword evidence="3" id="KW-0808">Transferase</keyword>
<evidence type="ECO:0000259" key="2">
    <source>
        <dbReference type="PROSITE" id="PS50405"/>
    </source>
</evidence>
<dbReference type="Pfam" id="PF13409">
    <property type="entry name" value="GST_N_2"/>
    <property type="match status" value="1"/>
</dbReference>
<gene>
    <name evidence="3" type="ORF">SAMN04488118_104182</name>
</gene>
<dbReference type="SFLD" id="SFLDG01150">
    <property type="entry name" value="Main.1:_Beta-like"/>
    <property type="match status" value="1"/>
</dbReference>
<dbReference type="OrthoDB" id="7583243at2"/>
<dbReference type="SUPFAM" id="SSF52833">
    <property type="entry name" value="Thioredoxin-like"/>
    <property type="match status" value="1"/>
</dbReference>
<dbReference type="STRING" id="1156985.SAMN04488118_104182"/>
<feature type="domain" description="GST N-terminal" evidence="1">
    <location>
        <begin position="1"/>
        <end position="80"/>
    </location>
</feature>
<dbReference type="PROSITE" id="PS50404">
    <property type="entry name" value="GST_NTER"/>
    <property type="match status" value="1"/>
</dbReference>
<dbReference type="InterPro" id="IPR040079">
    <property type="entry name" value="Glutathione_S-Trfase"/>
</dbReference>
<evidence type="ECO:0000259" key="1">
    <source>
        <dbReference type="PROSITE" id="PS50404"/>
    </source>
</evidence>
<dbReference type="SFLD" id="SFLDG00358">
    <property type="entry name" value="Main_(cytGST)"/>
    <property type="match status" value="1"/>
</dbReference>
<dbReference type="RefSeq" id="WP_090217924.1">
    <property type="nucleotide sequence ID" value="NZ_FMWG01000004.1"/>
</dbReference>
<dbReference type="InterPro" id="IPR004045">
    <property type="entry name" value="Glutathione_S-Trfase_N"/>
</dbReference>
<dbReference type="InterPro" id="IPR010987">
    <property type="entry name" value="Glutathione-S-Trfase_C-like"/>
</dbReference>
<proteinExistence type="predicted"/>
<dbReference type="InterPro" id="IPR036282">
    <property type="entry name" value="Glutathione-S-Trfase_C_sf"/>
</dbReference>
<reference evidence="3 4" key="1">
    <citation type="submission" date="2016-10" db="EMBL/GenBank/DDBJ databases">
        <authorList>
            <person name="de Groot N.N."/>
        </authorList>
    </citation>
    <scope>NUCLEOTIDE SEQUENCE [LARGE SCALE GENOMIC DNA]</scope>
    <source>
        <strain evidence="3 4">U95</strain>
    </source>
</reference>